<dbReference type="CDD" id="cd06503">
    <property type="entry name" value="ATP-synt_Fo_b"/>
    <property type="match status" value="1"/>
</dbReference>
<evidence type="ECO:0000313" key="17">
    <source>
        <dbReference type="EMBL" id="SFT79611.1"/>
    </source>
</evidence>
<protein>
    <recommendedName>
        <fullName evidence="14">ATP synthase subunit b</fullName>
    </recommendedName>
    <alternativeName>
        <fullName evidence="14">ATP synthase F(0) sector subunit b</fullName>
    </alternativeName>
    <alternativeName>
        <fullName evidence="14">ATPase subunit I</fullName>
    </alternativeName>
    <alternativeName>
        <fullName evidence="14">F-type ATPase subunit b</fullName>
        <shortName evidence="14">F-ATPase subunit b</shortName>
    </alternativeName>
</protein>
<comment type="subunit">
    <text evidence="12">F-type ATPases have 2 components, F(1) - the catalytic core - and F(0) - the membrane proton channel. F(1) has five subunits: alpha(3), beta(3), gamma(1), delta(1), epsilon(1). F(0) has four main subunits: a(1), b(2) and c(10-14). The alpha and beta chains form an alternating ring which encloses part of the gamma chain. F(1) is attached to F(0) by a central stalk formed by the gamma and epsilon chains, while a peripheral stalk is formed by the delta and b chains.</text>
</comment>
<dbReference type="GO" id="GO:0046961">
    <property type="term" value="F:proton-transporting ATPase activity, rotational mechanism"/>
    <property type="evidence" value="ECO:0007669"/>
    <property type="project" value="TreeGrafter"/>
</dbReference>
<dbReference type="PANTHER" id="PTHR33445">
    <property type="entry name" value="ATP SYNTHASE SUBUNIT B', CHLOROPLASTIC"/>
    <property type="match status" value="1"/>
</dbReference>
<dbReference type="Pfam" id="PF00430">
    <property type="entry name" value="ATP-synt_B"/>
    <property type="match status" value="1"/>
</dbReference>
<keyword evidence="2 14" id="KW-0813">Transport</keyword>
<keyword evidence="9 14" id="KW-0066">ATP synthesis</keyword>
<dbReference type="SUPFAM" id="SSF81573">
    <property type="entry name" value="F1F0 ATP synthase subunit B, membrane domain"/>
    <property type="match status" value="1"/>
</dbReference>
<dbReference type="GO" id="GO:0012505">
    <property type="term" value="C:endomembrane system"/>
    <property type="evidence" value="ECO:0007669"/>
    <property type="project" value="UniProtKB-SubCell"/>
</dbReference>
<keyword evidence="3 14" id="KW-0138">CF(0)</keyword>
<evidence type="ECO:0000256" key="5">
    <source>
        <dbReference type="ARBA" id="ARBA00022781"/>
    </source>
</evidence>
<evidence type="ECO:0000256" key="4">
    <source>
        <dbReference type="ARBA" id="ARBA00022692"/>
    </source>
</evidence>
<evidence type="ECO:0000256" key="11">
    <source>
        <dbReference type="ARBA" id="ARBA00025614"/>
    </source>
</evidence>
<evidence type="ECO:0000256" key="3">
    <source>
        <dbReference type="ARBA" id="ARBA00022547"/>
    </source>
</evidence>
<dbReference type="InterPro" id="IPR005864">
    <property type="entry name" value="ATP_synth_F0_bsu_bac"/>
</dbReference>
<comment type="similarity">
    <text evidence="1 14 15">Belongs to the ATPase B chain family.</text>
</comment>
<dbReference type="RefSeq" id="WP_090250152.1">
    <property type="nucleotide sequence ID" value="NZ_FPAS01000004.1"/>
</dbReference>
<evidence type="ECO:0000256" key="16">
    <source>
        <dbReference type="SAM" id="Coils"/>
    </source>
</evidence>
<dbReference type="GO" id="GO:0005886">
    <property type="term" value="C:plasma membrane"/>
    <property type="evidence" value="ECO:0007669"/>
    <property type="project" value="UniProtKB-SubCell"/>
</dbReference>
<keyword evidence="6 14" id="KW-1133">Transmembrane helix</keyword>
<dbReference type="Gene3D" id="1.20.5.620">
    <property type="entry name" value="F1F0 ATP synthase subunit B, membrane domain"/>
    <property type="match status" value="1"/>
</dbReference>
<reference evidence="17 18" key="1">
    <citation type="submission" date="2016-10" db="EMBL/GenBank/DDBJ databases">
        <authorList>
            <person name="de Groot N.N."/>
        </authorList>
    </citation>
    <scope>NUCLEOTIDE SEQUENCE [LARGE SCALE GENOMIC DNA]</scope>
    <source>
        <strain evidence="17 18">CGMCC 1.7005</strain>
    </source>
</reference>
<comment type="function">
    <text evidence="11">Component of the F(0) channel, it forms part of the peripheral stalk, linking F(1) to F(0). The b'-subunit is a diverged and duplicated form of b found in plants and photosynthetic bacteria.</text>
</comment>
<name>A0A1I7AXK1_9FLAO</name>
<dbReference type="EMBL" id="FPAS01000004">
    <property type="protein sequence ID" value="SFT79611.1"/>
    <property type="molecule type" value="Genomic_DNA"/>
</dbReference>
<evidence type="ECO:0000256" key="15">
    <source>
        <dbReference type="RuleBase" id="RU003848"/>
    </source>
</evidence>
<evidence type="ECO:0000256" key="12">
    <source>
        <dbReference type="ARBA" id="ARBA00026054"/>
    </source>
</evidence>
<keyword evidence="5 14" id="KW-0375">Hydrogen ion transport</keyword>
<dbReference type="HAMAP" id="MF_01398">
    <property type="entry name" value="ATP_synth_b_bprime"/>
    <property type="match status" value="1"/>
</dbReference>
<keyword evidence="14" id="KW-1003">Cell membrane</keyword>
<evidence type="ECO:0000256" key="10">
    <source>
        <dbReference type="ARBA" id="ARBA00025198"/>
    </source>
</evidence>
<dbReference type="NCBIfam" id="TIGR01144">
    <property type="entry name" value="ATP_synt_b"/>
    <property type="match status" value="1"/>
</dbReference>
<feature type="transmembrane region" description="Helical" evidence="14">
    <location>
        <begin position="6"/>
        <end position="27"/>
    </location>
</feature>
<comment type="subcellular location">
    <subcellularLocation>
        <location evidence="14">Cell membrane</location>
        <topology evidence="14">Single-pass membrane protein</topology>
    </subcellularLocation>
    <subcellularLocation>
        <location evidence="13">Endomembrane system</location>
        <topology evidence="13">Single-pass membrane protein</topology>
    </subcellularLocation>
</comment>
<feature type="coiled-coil region" evidence="16">
    <location>
        <begin position="46"/>
        <end position="80"/>
    </location>
</feature>
<evidence type="ECO:0000256" key="7">
    <source>
        <dbReference type="ARBA" id="ARBA00023065"/>
    </source>
</evidence>
<dbReference type="GO" id="GO:0045259">
    <property type="term" value="C:proton-transporting ATP synthase complex"/>
    <property type="evidence" value="ECO:0007669"/>
    <property type="project" value="UniProtKB-KW"/>
</dbReference>
<sequence length="166" mass="18004">MEKLIGDFSIGLFFMQAVILVILILLARKFAWKPILEGLSKREEGIQNAIEAAAKAEAKMKELTAQNDVMMQEARAERDAMIKDAKATANGMIEEAKSKASQEAEKVLASARETIAGEKNAAIAELKTQVAAISLEIAEKVVRGELASDEKQKALASKMAEDISLN</sequence>
<proteinExistence type="inferred from homology"/>
<organism evidence="17 18">
    <name type="scientific">Lishizhenia tianjinensis</name>
    <dbReference type="NCBI Taxonomy" id="477690"/>
    <lineage>
        <taxon>Bacteria</taxon>
        <taxon>Pseudomonadati</taxon>
        <taxon>Bacteroidota</taxon>
        <taxon>Flavobacteriia</taxon>
        <taxon>Flavobacteriales</taxon>
        <taxon>Crocinitomicaceae</taxon>
        <taxon>Lishizhenia</taxon>
    </lineage>
</organism>
<comment type="function">
    <text evidence="10 14">F(1)F(0) ATP synthase produces ATP from ADP in the presence of a proton or sodium gradient. F-type ATPases consist of two structural domains, F(1) containing the extramembraneous catalytic core and F(0) containing the membrane proton channel, linked together by a central stalk and a peripheral stalk. During catalysis, ATP synthesis in the catalytic domain of F(1) is coupled via a rotary mechanism of the central stalk subunits to proton translocation.</text>
</comment>
<keyword evidence="8 14" id="KW-0472">Membrane</keyword>
<keyword evidence="18" id="KW-1185">Reference proteome</keyword>
<keyword evidence="4 14" id="KW-0812">Transmembrane</keyword>
<evidence type="ECO:0000256" key="9">
    <source>
        <dbReference type="ARBA" id="ARBA00023310"/>
    </source>
</evidence>
<evidence type="ECO:0000256" key="6">
    <source>
        <dbReference type="ARBA" id="ARBA00022989"/>
    </source>
</evidence>
<accession>A0A1I7AXK1</accession>
<evidence type="ECO:0000256" key="2">
    <source>
        <dbReference type="ARBA" id="ARBA00022448"/>
    </source>
</evidence>
<evidence type="ECO:0000256" key="14">
    <source>
        <dbReference type="HAMAP-Rule" id="MF_01398"/>
    </source>
</evidence>
<dbReference type="PANTHER" id="PTHR33445:SF2">
    <property type="entry name" value="ATP SYNTHASE SUBUNIT B', CHLOROPLASTIC"/>
    <property type="match status" value="1"/>
</dbReference>
<dbReference type="GO" id="GO:0046933">
    <property type="term" value="F:proton-transporting ATP synthase activity, rotational mechanism"/>
    <property type="evidence" value="ECO:0007669"/>
    <property type="project" value="UniProtKB-UniRule"/>
</dbReference>
<keyword evidence="16" id="KW-0175">Coiled coil</keyword>
<evidence type="ECO:0000256" key="13">
    <source>
        <dbReference type="ARBA" id="ARBA00037847"/>
    </source>
</evidence>
<keyword evidence="7 14" id="KW-0406">Ion transport</keyword>
<dbReference type="InterPro" id="IPR050059">
    <property type="entry name" value="ATP_synthase_B_chain"/>
</dbReference>
<dbReference type="InterPro" id="IPR028987">
    <property type="entry name" value="ATP_synth_B-like_membr_sf"/>
</dbReference>
<dbReference type="Proteomes" id="UP000236454">
    <property type="component" value="Unassembled WGS sequence"/>
</dbReference>
<dbReference type="AlphaFoldDB" id="A0A1I7AXK1"/>
<evidence type="ECO:0000256" key="1">
    <source>
        <dbReference type="ARBA" id="ARBA00005513"/>
    </source>
</evidence>
<comment type="subunit">
    <text evidence="14">F-type ATPases have 2 components, F(1) - the catalytic core - and F(0) - the membrane proton channel. F(1) has five subunits: alpha(3), beta(3), gamma(1), delta(1), epsilon(1). F(0) has three main subunits: a(1), b(2) and c(10-14). The alpha and beta chains form an alternating ring which encloses part of the gamma chain. F(1) is attached to F(0) by a central stalk formed by the gamma and epsilon chains, while a peripheral stalk is formed by the delta and b chains.</text>
</comment>
<dbReference type="OrthoDB" id="9795289at2"/>
<evidence type="ECO:0000256" key="8">
    <source>
        <dbReference type="ARBA" id="ARBA00023136"/>
    </source>
</evidence>
<dbReference type="STRING" id="477690.SAMN05216474_2376"/>
<gene>
    <name evidence="14" type="primary">atpF</name>
    <name evidence="17" type="ORF">SAMN05216474_2376</name>
</gene>
<dbReference type="InterPro" id="IPR002146">
    <property type="entry name" value="ATP_synth_b/b'su_bac/chlpt"/>
</dbReference>
<evidence type="ECO:0000313" key="18">
    <source>
        <dbReference type="Proteomes" id="UP000236454"/>
    </source>
</evidence>